<evidence type="ECO:0000313" key="2">
    <source>
        <dbReference type="EMBL" id="KAK1537414.1"/>
    </source>
</evidence>
<accession>A0AAJ0E5K3</accession>
<organism evidence="2 3">
    <name type="scientific">Colletotrichum costaricense</name>
    <dbReference type="NCBI Taxonomy" id="1209916"/>
    <lineage>
        <taxon>Eukaryota</taxon>
        <taxon>Fungi</taxon>
        <taxon>Dikarya</taxon>
        <taxon>Ascomycota</taxon>
        <taxon>Pezizomycotina</taxon>
        <taxon>Sordariomycetes</taxon>
        <taxon>Hypocreomycetidae</taxon>
        <taxon>Glomerellales</taxon>
        <taxon>Glomerellaceae</taxon>
        <taxon>Colletotrichum</taxon>
        <taxon>Colletotrichum acutatum species complex</taxon>
    </lineage>
</organism>
<dbReference type="GeneID" id="85334469"/>
<feature type="non-terminal residue" evidence="2">
    <location>
        <position position="1"/>
    </location>
</feature>
<feature type="region of interest" description="Disordered" evidence="1">
    <location>
        <begin position="1"/>
        <end position="30"/>
    </location>
</feature>
<evidence type="ECO:0000313" key="3">
    <source>
        <dbReference type="Proteomes" id="UP001240678"/>
    </source>
</evidence>
<sequence>KPTFKKSRIPRTPAGNPIRTDETRRPDQTSKQIMSRYNYVLYRLANSVLPFPRTPCFVPIYPSVAALPPPPSRILHPGPSTRIRLQGRPISNHLLYDFSDDDLANNHLIALVNVAASPSNVVGCEPLIFLGNCQQRAPTIVAFLDRRQTYFCCTSTNGPLDCIWMAVATGSLRNTLKPPATDLLNNSAI</sequence>
<evidence type="ECO:0000256" key="1">
    <source>
        <dbReference type="SAM" id="MobiDB-lite"/>
    </source>
</evidence>
<comment type="caution">
    <text evidence="2">The sequence shown here is derived from an EMBL/GenBank/DDBJ whole genome shotgun (WGS) entry which is preliminary data.</text>
</comment>
<gene>
    <name evidence="2" type="ORF">CCOS01_02734</name>
</gene>
<dbReference type="AlphaFoldDB" id="A0AAJ0E5K3"/>
<name>A0AAJ0E5K3_9PEZI</name>
<dbReference type="EMBL" id="MOOE01000002">
    <property type="protein sequence ID" value="KAK1537414.1"/>
    <property type="molecule type" value="Genomic_DNA"/>
</dbReference>
<protein>
    <submittedName>
        <fullName evidence="2">Uncharacterized protein</fullName>
    </submittedName>
</protein>
<keyword evidence="3" id="KW-1185">Reference proteome</keyword>
<proteinExistence type="predicted"/>
<feature type="compositionally biased region" description="Basic and acidic residues" evidence="1">
    <location>
        <begin position="19"/>
        <end position="28"/>
    </location>
</feature>
<dbReference type="Proteomes" id="UP001240678">
    <property type="component" value="Unassembled WGS sequence"/>
</dbReference>
<reference evidence="2 3" key="1">
    <citation type="submission" date="2016-10" db="EMBL/GenBank/DDBJ databases">
        <title>The genome sequence of Colletotrichum fioriniae PJ7.</title>
        <authorList>
            <person name="Baroncelli R."/>
        </authorList>
    </citation>
    <scope>NUCLEOTIDE SEQUENCE [LARGE SCALE GENOMIC DNA]</scope>
    <source>
        <strain evidence="2 3">IMI 309622</strain>
    </source>
</reference>
<dbReference type="RefSeq" id="XP_060319572.1">
    <property type="nucleotide sequence ID" value="XM_060450922.1"/>
</dbReference>